<dbReference type="EMBL" id="JAINDJ010000004">
    <property type="protein sequence ID" value="KAG9449164.1"/>
    <property type="molecule type" value="Genomic_DNA"/>
</dbReference>
<dbReference type="SUPFAM" id="SSF52047">
    <property type="entry name" value="RNI-like"/>
    <property type="match status" value="1"/>
</dbReference>
<protein>
    <recommendedName>
        <fullName evidence="1">F-box/LRR-repeat protein 15-like leucin rich repeat domain-containing protein</fullName>
    </recommendedName>
</protein>
<comment type="caution">
    <text evidence="2">The sequence shown here is derived from an EMBL/GenBank/DDBJ whole genome shotgun (WGS) entry which is preliminary data.</text>
</comment>
<dbReference type="InterPro" id="IPR006553">
    <property type="entry name" value="Leu-rich_rpt_Cys-con_subtyp"/>
</dbReference>
<evidence type="ECO:0000313" key="3">
    <source>
        <dbReference type="Proteomes" id="UP000825729"/>
    </source>
</evidence>
<dbReference type="GO" id="GO:0019005">
    <property type="term" value="C:SCF ubiquitin ligase complex"/>
    <property type="evidence" value="ECO:0007669"/>
    <property type="project" value="TreeGrafter"/>
</dbReference>
<dbReference type="Gene3D" id="3.80.10.10">
    <property type="entry name" value="Ribonuclease Inhibitor"/>
    <property type="match status" value="2"/>
</dbReference>
<keyword evidence="3" id="KW-1185">Reference proteome</keyword>
<dbReference type="InterPro" id="IPR001611">
    <property type="entry name" value="Leu-rich_rpt"/>
</dbReference>
<dbReference type="PANTHER" id="PTHR13318">
    <property type="entry name" value="PARTNER OF PAIRED, ISOFORM B-RELATED"/>
    <property type="match status" value="1"/>
</dbReference>
<gene>
    <name evidence="2" type="ORF">H6P81_009129</name>
</gene>
<dbReference type="InterPro" id="IPR032675">
    <property type="entry name" value="LRR_dom_sf"/>
</dbReference>
<dbReference type="SMART" id="SM00367">
    <property type="entry name" value="LRR_CC"/>
    <property type="match status" value="7"/>
</dbReference>
<dbReference type="Proteomes" id="UP000825729">
    <property type="component" value="Unassembled WGS sequence"/>
</dbReference>
<proteinExistence type="predicted"/>
<evidence type="ECO:0000313" key="2">
    <source>
        <dbReference type="EMBL" id="KAG9449164.1"/>
    </source>
</evidence>
<name>A0AAV7EKK5_ARIFI</name>
<dbReference type="InterPro" id="IPR057207">
    <property type="entry name" value="FBXL15_LRR"/>
</dbReference>
<dbReference type="Pfam" id="PF25372">
    <property type="entry name" value="DUF7885"/>
    <property type="match status" value="1"/>
</dbReference>
<feature type="domain" description="F-box/LRR-repeat protein 15-like leucin rich repeat" evidence="1">
    <location>
        <begin position="104"/>
        <end position="187"/>
    </location>
</feature>
<dbReference type="GO" id="GO:0031146">
    <property type="term" value="P:SCF-dependent proteasomal ubiquitin-dependent protein catabolic process"/>
    <property type="evidence" value="ECO:0007669"/>
    <property type="project" value="TreeGrafter"/>
</dbReference>
<evidence type="ECO:0000259" key="1">
    <source>
        <dbReference type="Pfam" id="PF25372"/>
    </source>
</evidence>
<reference evidence="2 3" key="1">
    <citation type="submission" date="2021-07" db="EMBL/GenBank/DDBJ databases">
        <title>The Aristolochia fimbriata genome: insights into angiosperm evolution, floral development and chemical biosynthesis.</title>
        <authorList>
            <person name="Jiao Y."/>
        </authorList>
    </citation>
    <scope>NUCLEOTIDE SEQUENCE [LARGE SCALE GENOMIC DNA]</scope>
    <source>
        <strain evidence="2">IBCAS-2021</strain>
        <tissue evidence="2">Leaf</tissue>
    </source>
</reference>
<organism evidence="2 3">
    <name type="scientific">Aristolochia fimbriata</name>
    <name type="common">White veined hardy Dutchman's pipe vine</name>
    <dbReference type="NCBI Taxonomy" id="158543"/>
    <lineage>
        <taxon>Eukaryota</taxon>
        <taxon>Viridiplantae</taxon>
        <taxon>Streptophyta</taxon>
        <taxon>Embryophyta</taxon>
        <taxon>Tracheophyta</taxon>
        <taxon>Spermatophyta</taxon>
        <taxon>Magnoliopsida</taxon>
        <taxon>Magnoliidae</taxon>
        <taxon>Piperales</taxon>
        <taxon>Aristolochiaceae</taxon>
        <taxon>Aristolochia</taxon>
    </lineage>
</organism>
<accession>A0AAV7EKK5</accession>
<dbReference type="AlphaFoldDB" id="A0AAV7EKK5"/>
<sequence length="277" mass="29885">MSSKFENPSSAITRLQECITKQWRGITDAHLEFVARTCPNVEVLNLSLKQAERVMDEFERLGSDDIGDDGLCVVAMKCSNLTSVSLRRRKGIGDIGVIALIKFSQNLTVMNLAWCGKITDRALEAIAAANSLQVLNLHGCCLVTDWGLVSLATGSSSRTLKVLAVSECDRITDIGVSLLQHMSCIEELSLAECGPKVTDIGGVAVASILCLRRLNFSWLFNISDVTLLAVAQNCKKLVALDVTGCDITGTGIRSLANHESLELRTDNVVSIDGVAKM</sequence>
<dbReference type="Pfam" id="PF13516">
    <property type="entry name" value="LRR_6"/>
    <property type="match status" value="1"/>
</dbReference>